<reference evidence="3" key="1">
    <citation type="submission" date="2023-02" db="EMBL/GenBank/DDBJ databases">
        <title>Georgenia sp.10Sc9-8, isolated from a soil sample collected from the Taklamakan desert.</title>
        <authorList>
            <person name="Liu S."/>
        </authorList>
    </citation>
    <scope>NUCLEOTIDE SEQUENCE</scope>
    <source>
        <strain evidence="3">10Sc9-8</strain>
    </source>
</reference>
<feature type="transmembrane region" description="Helical" evidence="1">
    <location>
        <begin position="6"/>
        <end position="27"/>
    </location>
</feature>
<dbReference type="Proteomes" id="UP001165561">
    <property type="component" value="Unassembled WGS sequence"/>
</dbReference>
<keyword evidence="1" id="KW-1133">Transmembrane helix</keyword>
<feature type="transmembrane region" description="Helical" evidence="1">
    <location>
        <begin position="66"/>
        <end position="84"/>
    </location>
</feature>
<dbReference type="InterPro" id="IPR058058">
    <property type="entry name" value="CBU_0592-like"/>
</dbReference>
<proteinExistence type="predicted"/>
<comment type="caution">
    <text evidence="3">The sequence shown here is derived from an EMBL/GenBank/DDBJ whole genome shotgun (WGS) entry which is preliminary data.</text>
</comment>
<keyword evidence="1" id="KW-0472">Membrane</keyword>
<dbReference type="EMBL" id="JARACI010001158">
    <property type="protein sequence ID" value="MDD9207811.1"/>
    <property type="molecule type" value="Genomic_DNA"/>
</dbReference>
<dbReference type="NCBIfam" id="NF047864">
    <property type="entry name" value="CBU_0592_membra"/>
    <property type="match status" value="1"/>
</dbReference>
<organism evidence="3 4">
    <name type="scientific">Georgenia halotolerans</name>
    <dbReference type="NCBI Taxonomy" id="3028317"/>
    <lineage>
        <taxon>Bacteria</taxon>
        <taxon>Bacillati</taxon>
        <taxon>Actinomycetota</taxon>
        <taxon>Actinomycetes</taxon>
        <taxon>Micrococcales</taxon>
        <taxon>Bogoriellaceae</taxon>
        <taxon>Georgenia</taxon>
    </lineage>
</organism>
<evidence type="ECO:0000313" key="4">
    <source>
        <dbReference type="Proteomes" id="UP001165561"/>
    </source>
</evidence>
<keyword evidence="1" id="KW-0812">Transmembrane</keyword>
<evidence type="ECO:0000313" key="3">
    <source>
        <dbReference type="EMBL" id="MDD9207811.1"/>
    </source>
</evidence>
<sequence>MSTLLPLLVSVAGWIGAAATLGAYLLVSQRRVEPDSIKFQGMNMLGAALLGVSATVSGAWPSATLNYIWILIGVQAVISARHVVRMGLARVLRRMRAKARRQRQRIQQVSLLPRRRAAGSPPVSVEEISAAVTGTSLPRVVDEVYAAG</sequence>
<accession>A0ABT5U0J8</accession>
<protein>
    <recommendedName>
        <fullName evidence="2">CBU-0592-like domain-containing protein</fullName>
    </recommendedName>
</protein>
<dbReference type="Pfam" id="PF26604">
    <property type="entry name" value="CBU_0592"/>
    <property type="match status" value="1"/>
</dbReference>
<feature type="transmembrane region" description="Helical" evidence="1">
    <location>
        <begin position="39"/>
        <end position="60"/>
    </location>
</feature>
<feature type="domain" description="CBU-0592-like" evidence="2">
    <location>
        <begin position="10"/>
        <end position="80"/>
    </location>
</feature>
<name>A0ABT5U0J8_9MICO</name>
<gene>
    <name evidence="3" type="ORF">PU560_15250</name>
</gene>
<evidence type="ECO:0000256" key="1">
    <source>
        <dbReference type="SAM" id="Phobius"/>
    </source>
</evidence>
<keyword evidence="4" id="KW-1185">Reference proteome</keyword>
<evidence type="ECO:0000259" key="2">
    <source>
        <dbReference type="Pfam" id="PF26604"/>
    </source>
</evidence>